<dbReference type="GO" id="GO:0003677">
    <property type="term" value="F:DNA binding"/>
    <property type="evidence" value="ECO:0007669"/>
    <property type="project" value="UniProtKB-KW"/>
</dbReference>
<dbReference type="OrthoDB" id="2507562at2759"/>
<accession>A0A1E3QGV2</accession>
<dbReference type="Pfam" id="PF03221">
    <property type="entry name" value="HTH_Tnp_Tc5"/>
    <property type="match status" value="1"/>
</dbReference>
<dbReference type="InterPro" id="IPR009057">
    <property type="entry name" value="Homeodomain-like_sf"/>
</dbReference>
<dbReference type="Proteomes" id="UP000094336">
    <property type="component" value="Unassembled WGS sequence"/>
</dbReference>
<dbReference type="RefSeq" id="XP_018982257.1">
    <property type="nucleotide sequence ID" value="XM_019130186.1"/>
</dbReference>
<evidence type="ECO:0000313" key="4">
    <source>
        <dbReference type="EMBL" id="ODQ76929.1"/>
    </source>
</evidence>
<organism evidence="4 5">
    <name type="scientific">Babjeviella inositovora NRRL Y-12698</name>
    <dbReference type="NCBI Taxonomy" id="984486"/>
    <lineage>
        <taxon>Eukaryota</taxon>
        <taxon>Fungi</taxon>
        <taxon>Dikarya</taxon>
        <taxon>Ascomycota</taxon>
        <taxon>Saccharomycotina</taxon>
        <taxon>Pichiomycetes</taxon>
        <taxon>Serinales incertae sedis</taxon>
        <taxon>Babjeviella</taxon>
    </lineage>
</organism>
<proteinExistence type="predicted"/>
<keyword evidence="1" id="KW-0238">DNA-binding</keyword>
<evidence type="ECO:0000256" key="1">
    <source>
        <dbReference type="ARBA" id="ARBA00023125"/>
    </source>
</evidence>
<dbReference type="Gene3D" id="1.10.10.60">
    <property type="entry name" value="Homeodomain-like"/>
    <property type="match status" value="1"/>
</dbReference>
<feature type="domain" description="HTH CENPB-type" evidence="3">
    <location>
        <begin position="78"/>
        <end position="153"/>
    </location>
</feature>
<protein>
    <recommendedName>
        <fullName evidence="3">HTH CENPB-type domain-containing protein</fullName>
    </recommendedName>
</protein>
<dbReference type="AlphaFoldDB" id="A0A1E3QGV2"/>
<dbReference type="PROSITE" id="PS51253">
    <property type="entry name" value="HTH_CENPB"/>
    <property type="match status" value="1"/>
</dbReference>
<evidence type="ECO:0000313" key="5">
    <source>
        <dbReference type="Proteomes" id="UP000094336"/>
    </source>
</evidence>
<sequence>MSRDTHRMDDLPSKPVRATLEQKLMILDYYHLSGGPQSDTVEKFKSLISISTSSFSEWLKHEPELRGRYDGTKDYFRNGKRKVHFKYEKINAAMDDMVENRKLKGLPLNEPVLREHWVLYAKEFGVDDPKRLEGFSHGWLSQFKKRHALDRSSMGKNQFTKLRALLPIPETLTGKFEAQGESYVRQENGTVSSNSSVQSEPYPMRPQRGFGYAGQVQNYLPLDNSFRDQPTFEQPFEQTRKRPRREKAPVEPVASQTQYASEVFSYKTPAEPVPMVFPETQPTPPTRLVLADLTANDVEKLMYVYVDGFLNTNAKDYPEAKKVFEQFKSTFVNERFNLEMRSSGNAQGMGDNIDRMIMQTVARDRHPR</sequence>
<dbReference type="EMBL" id="KV454445">
    <property type="protein sequence ID" value="ODQ76929.1"/>
    <property type="molecule type" value="Genomic_DNA"/>
</dbReference>
<evidence type="ECO:0000259" key="3">
    <source>
        <dbReference type="PROSITE" id="PS51253"/>
    </source>
</evidence>
<keyword evidence="5" id="KW-1185">Reference proteome</keyword>
<name>A0A1E3QGV2_9ASCO</name>
<gene>
    <name evidence="4" type="ORF">BABINDRAFT_163933</name>
</gene>
<dbReference type="GeneID" id="30148039"/>
<evidence type="ECO:0000256" key="2">
    <source>
        <dbReference type="SAM" id="MobiDB-lite"/>
    </source>
</evidence>
<feature type="region of interest" description="Disordered" evidence="2">
    <location>
        <begin position="234"/>
        <end position="254"/>
    </location>
</feature>
<reference evidence="5" key="1">
    <citation type="submission" date="2016-05" db="EMBL/GenBank/DDBJ databases">
        <title>Comparative genomics of biotechnologically important yeasts.</title>
        <authorList>
            <consortium name="DOE Joint Genome Institute"/>
            <person name="Riley R."/>
            <person name="Haridas S."/>
            <person name="Wolfe K.H."/>
            <person name="Lopes M.R."/>
            <person name="Hittinger C.T."/>
            <person name="Goker M."/>
            <person name="Salamov A."/>
            <person name="Wisecaver J."/>
            <person name="Long T.M."/>
            <person name="Aerts A.L."/>
            <person name="Barry K."/>
            <person name="Choi C."/>
            <person name="Clum A."/>
            <person name="Coughlan A.Y."/>
            <person name="Deshpande S."/>
            <person name="Douglass A.P."/>
            <person name="Hanson S.J."/>
            <person name="Klenk H.-P."/>
            <person name="Labutti K."/>
            <person name="Lapidus A."/>
            <person name="Lindquist E."/>
            <person name="Lipzen A."/>
            <person name="Meier-Kolthoff J.P."/>
            <person name="Ohm R.A."/>
            <person name="Otillar R.P."/>
            <person name="Pangilinan J."/>
            <person name="Peng Y."/>
            <person name="Rokas A."/>
            <person name="Rosa C.A."/>
            <person name="Scheuner C."/>
            <person name="Sibirny A.A."/>
            <person name="Slot J.C."/>
            <person name="Stielow J.B."/>
            <person name="Sun H."/>
            <person name="Kurtzman C.P."/>
            <person name="Blackwell M."/>
            <person name="Grigoriev I.V."/>
            <person name="Jeffries T.W."/>
        </authorList>
    </citation>
    <scope>NUCLEOTIDE SEQUENCE [LARGE SCALE GENOMIC DNA]</scope>
    <source>
        <strain evidence="5">NRRL Y-12698</strain>
    </source>
</reference>
<dbReference type="STRING" id="984486.A0A1E3QGV2"/>
<dbReference type="SUPFAM" id="SSF46689">
    <property type="entry name" value="Homeodomain-like"/>
    <property type="match status" value="1"/>
</dbReference>
<dbReference type="InterPro" id="IPR006600">
    <property type="entry name" value="HTH_CenpB_DNA-bd_dom"/>
</dbReference>